<dbReference type="InterPro" id="IPR048258">
    <property type="entry name" value="Cyclins_cyclin-box"/>
</dbReference>
<dbReference type="Gene3D" id="1.10.472.10">
    <property type="entry name" value="Cyclin-like"/>
    <property type="match status" value="2"/>
</dbReference>
<keyword evidence="4" id="KW-0963">Cytoplasm</keyword>
<comment type="caution">
    <text evidence="15">The sequence shown here is derived from an EMBL/GenBank/DDBJ whole genome shotgun (WGS) entry which is preliminary data.</text>
</comment>
<dbReference type="SUPFAM" id="SSF47954">
    <property type="entry name" value="Cyclin-like"/>
    <property type="match status" value="2"/>
</dbReference>
<evidence type="ECO:0000313" key="16">
    <source>
        <dbReference type="Proteomes" id="UP000327468"/>
    </source>
</evidence>
<keyword evidence="16" id="KW-1185">Reference proteome</keyword>
<dbReference type="OrthoDB" id="306099at2759"/>
<evidence type="ECO:0000313" key="15">
    <source>
        <dbReference type="EMBL" id="KAB5542099.1"/>
    </source>
</evidence>
<dbReference type="Pfam" id="PF00134">
    <property type="entry name" value="Cyclin_N"/>
    <property type="match status" value="1"/>
</dbReference>
<evidence type="ECO:0000256" key="3">
    <source>
        <dbReference type="ARBA" id="ARBA00009065"/>
    </source>
</evidence>
<dbReference type="SMART" id="SM00385">
    <property type="entry name" value="CYCLIN"/>
    <property type="match status" value="1"/>
</dbReference>
<evidence type="ECO:0000256" key="7">
    <source>
        <dbReference type="ARBA" id="ARBA00022843"/>
    </source>
</evidence>
<accession>A0A5N5LH33</accession>
<dbReference type="EMBL" id="VFJC01000019">
    <property type="protein sequence ID" value="KAB5542099.1"/>
    <property type="molecule type" value="Genomic_DNA"/>
</dbReference>
<proteinExistence type="inferred from homology"/>
<dbReference type="Proteomes" id="UP000327468">
    <property type="component" value="Chromosome 18"/>
</dbReference>
<evidence type="ECO:0000256" key="6">
    <source>
        <dbReference type="ARBA" id="ARBA00022618"/>
    </source>
</evidence>
<dbReference type="GO" id="GO:0051301">
    <property type="term" value="P:cell division"/>
    <property type="evidence" value="ECO:0007669"/>
    <property type="project" value="UniProtKB-KW"/>
</dbReference>
<dbReference type="Pfam" id="PF02984">
    <property type="entry name" value="Cyclin_C"/>
    <property type="match status" value="1"/>
</dbReference>
<evidence type="ECO:0000256" key="12">
    <source>
        <dbReference type="SAM" id="MobiDB-lite"/>
    </source>
</evidence>
<protein>
    <submittedName>
        <fullName evidence="15">Uncharacterized protein</fullName>
    </submittedName>
</protein>
<name>A0A5N5LH33_PANHP</name>
<dbReference type="GO" id="GO:0005634">
    <property type="term" value="C:nucleus"/>
    <property type="evidence" value="ECO:0007669"/>
    <property type="project" value="UniProtKB-SubCell"/>
</dbReference>
<dbReference type="InterPro" id="IPR006671">
    <property type="entry name" value="Cyclin_N"/>
</dbReference>
<dbReference type="PROSITE" id="PS00292">
    <property type="entry name" value="CYCLINS"/>
    <property type="match status" value="1"/>
</dbReference>
<dbReference type="FunFam" id="1.10.472.10:FF:000012">
    <property type="entry name" value="G1/S-specific cyclin-D1"/>
    <property type="match status" value="1"/>
</dbReference>
<keyword evidence="10" id="KW-0131">Cell cycle</keyword>
<dbReference type="FunFam" id="1.10.472.10:FF:000003">
    <property type="entry name" value="G1/S-specific cyclin-D2"/>
    <property type="match status" value="1"/>
</dbReference>
<sequence length="293" mass="33174">MELFCHEKEGVVRALLDPTIFSDDRVLQSLLTIEDAFLPQASYFQRVQKDLQPYMRRIVATWMLEVCEEEECEEEVFLLAVNYLDRFLSAVPTKKSYLQLLGAVCLFLASKLKSYRPLSAKKLCLYTDNSITSQELLDWELIVLGKLKWNLAAVTPHDFIEHILRKLPLPEDRVALIRKHAQTFIALCATDHSFAMFPPSMIATGSVGAAVCGLQISRMESSVWGESMTELLAKITHIEVECLKSCQEKIEQLLASSLRESQQHKHQEGGATNKEAEPQSQSCTPTDVRDINL</sequence>
<keyword evidence="6" id="KW-0132">Cell division</keyword>
<keyword evidence="9" id="KW-0539">Nucleus</keyword>
<comment type="subcellular location">
    <subcellularLocation>
        <location evidence="2">Cytoplasm</location>
    </subcellularLocation>
    <subcellularLocation>
        <location evidence="1">Nucleus</location>
    </subcellularLocation>
</comment>
<keyword evidence="5" id="KW-0597">Phosphoprotein</keyword>
<evidence type="ECO:0000256" key="1">
    <source>
        <dbReference type="ARBA" id="ARBA00004123"/>
    </source>
</evidence>
<evidence type="ECO:0000259" key="13">
    <source>
        <dbReference type="SMART" id="SM00385"/>
    </source>
</evidence>
<keyword evidence="8 11" id="KW-0195">Cyclin</keyword>
<evidence type="ECO:0000256" key="5">
    <source>
        <dbReference type="ARBA" id="ARBA00022553"/>
    </source>
</evidence>
<evidence type="ECO:0000256" key="8">
    <source>
        <dbReference type="ARBA" id="ARBA00023127"/>
    </source>
</evidence>
<dbReference type="InterPro" id="IPR013763">
    <property type="entry name" value="Cyclin-like_dom"/>
</dbReference>
<feature type="domain" description="Cyclin-like" evidence="13">
    <location>
        <begin position="61"/>
        <end position="145"/>
    </location>
</feature>
<feature type="region of interest" description="Disordered" evidence="12">
    <location>
        <begin position="258"/>
        <end position="293"/>
    </location>
</feature>
<organism evidence="15 16">
    <name type="scientific">Pangasianodon hypophthalmus</name>
    <name type="common">Striped catfish</name>
    <name type="synonym">Helicophagus hypophthalmus</name>
    <dbReference type="NCBI Taxonomy" id="310915"/>
    <lineage>
        <taxon>Eukaryota</taxon>
        <taxon>Metazoa</taxon>
        <taxon>Chordata</taxon>
        <taxon>Craniata</taxon>
        <taxon>Vertebrata</taxon>
        <taxon>Euteleostomi</taxon>
        <taxon>Actinopterygii</taxon>
        <taxon>Neopterygii</taxon>
        <taxon>Teleostei</taxon>
        <taxon>Ostariophysi</taxon>
        <taxon>Siluriformes</taxon>
        <taxon>Pangasiidae</taxon>
        <taxon>Pangasianodon</taxon>
    </lineage>
</organism>
<dbReference type="CDD" id="cd20577">
    <property type="entry name" value="CYCLIN_CCND2_rpt2"/>
    <property type="match status" value="1"/>
</dbReference>
<dbReference type="InterPro" id="IPR039361">
    <property type="entry name" value="Cyclin"/>
</dbReference>
<evidence type="ECO:0000256" key="4">
    <source>
        <dbReference type="ARBA" id="ARBA00022490"/>
    </source>
</evidence>
<comment type="similarity">
    <text evidence="3">Belongs to the cyclin family. Cyclin D subfamily.</text>
</comment>
<reference evidence="15 16" key="1">
    <citation type="submission" date="2019-06" db="EMBL/GenBank/DDBJ databases">
        <title>A chromosome-scale genome assembly of the striped catfish, Pangasianodon hypophthalmus.</title>
        <authorList>
            <person name="Wen M."/>
            <person name="Zahm M."/>
            <person name="Roques C."/>
            <person name="Cabau C."/>
            <person name="Klopp C."/>
            <person name="Donnadieu C."/>
            <person name="Jouanno E."/>
            <person name="Avarre J.-C."/>
            <person name="Campet M."/>
            <person name="Ha T.T.T."/>
            <person name="Dugue R."/>
            <person name="Lampietro C."/>
            <person name="Louis A."/>
            <person name="Herpin A."/>
            <person name="Echchiki A."/>
            <person name="Berthelot C."/>
            <person name="Parey E."/>
            <person name="Roest-Crollius H."/>
            <person name="Braasch I."/>
            <person name="Postlethwait J."/>
            <person name="Bobe J."/>
            <person name="Montfort J."/>
            <person name="Bouchez O."/>
            <person name="Begum T."/>
            <person name="Schartl M."/>
            <person name="Guiguen Y."/>
        </authorList>
    </citation>
    <scope>NUCLEOTIDE SEQUENCE [LARGE SCALE GENOMIC DNA]</scope>
    <source>
        <strain evidence="15 16">Indonesia</strain>
        <tissue evidence="15">Blood</tissue>
    </source>
</reference>
<evidence type="ECO:0000256" key="11">
    <source>
        <dbReference type="RuleBase" id="RU000383"/>
    </source>
</evidence>
<dbReference type="PANTHER" id="PTHR10177">
    <property type="entry name" value="CYCLINS"/>
    <property type="match status" value="1"/>
</dbReference>
<dbReference type="AlphaFoldDB" id="A0A5N5LH33"/>
<dbReference type="GO" id="GO:0005737">
    <property type="term" value="C:cytoplasm"/>
    <property type="evidence" value="ECO:0007669"/>
    <property type="project" value="UniProtKB-SubCell"/>
</dbReference>
<feature type="domain" description="Cyclin C-terminal" evidence="14">
    <location>
        <begin position="154"/>
        <end position="286"/>
    </location>
</feature>
<keyword evidence="7" id="KW-0832">Ubl conjugation</keyword>
<gene>
    <name evidence="15" type="ORF">PHYPO_G00087560</name>
</gene>
<dbReference type="SMART" id="SM01332">
    <property type="entry name" value="Cyclin_C"/>
    <property type="match status" value="1"/>
</dbReference>
<evidence type="ECO:0000256" key="9">
    <source>
        <dbReference type="ARBA" id="ARBA00023242"/>
    </source>
</evidence>
<evidence type="ECO:0000256" key="2">
    <source>
        <dbReference type="ARBA" id="ARBA00004496"/>
    </source>
</evidence>
<dbReference type="InterPro" id="IPR004367">
    <property type="entry name" value="Cyclin_C-dom"/>
</dbReference>
<evidence type="ECO:0000256" key="10">
    <source>
        <dbReference type="ARBA" id="ARBA00023306"/>
    </source>
</evidence>
<dbReference type="InterPro" id="IPR036915">
    <property type="entry name" value="Cyclin-like_sf"/>
</dbReference>
<evidence type="ECO:0000259" key="14">
    <source>
        <dbReference type="SMART" id="SM01332"/>
    </source>
</evidence>